<evidence type="ECO:0000256" key="3">
    <source>
        <dbReference type="ARBA" id="ARBA00022576"/>
    </source>
</evidence>
<dbReference type="CDD" id="cd00609">
    <property type="entry name" value="AAT_like"/>
    <property type="match status" value="1"/>
</dbReference>
<gene>
    <name evidence="7" type="ORF">CXF48_07735</name>
</gene>
<comment type="cofactor">
    <cofactor evidence="1">
        <name>pyridoxal 5'-phosphate</name>
        <dbReference type="ChEBI" id="CHEBI:597326"/>
    </cofactor>
</comment>
<dbReference type="Gene3D" id="3.90.1150.10">
    <property type="entry name" value="Aspartate Aminotransferase, domain 1"/>
    <property type="match status" value="1"/>
</dbReference>
<keyword evidence="4 7" id="KW-0808">Transferase</keyword>
<dbReference type="Pfam" id="PF00155">
    <property type="entry name" value="Aminotran_1_2"/>
    <property type="match status" value="1"/>
</dbReference>
<dbReference type="PANTHER" id="PTHR43807:SF20">
    <property type="entry name" value="FI04487P"/>
    <property type="match status" value="1"/>
</dbReference>
<dbReference type="InterPro" id="IPR004839">
    <property type="entry name" value="Aminotransferase_I/II_large"/>
</dbReference>
<dbReference type="Gene3D" id="3.40.640.10">
    <property type="entry name" value="Type I PLP-dependent aspartate aminotransferase-like (Major domain)"/>
    <property type="match status" value="1"/>
</dbReference>
<comment type="similarity">
    <text evidence="2">Belongs to the class-I pyridoxal-phosphate-dependent aminotransferase family.</text>
</comment>
<evidence type="ECO:0000256" key="4">
    <source>
        <dbReference type="ARBA" id="ARBA00022679"/>
    </source>
</evidence>
<dbReference type="GO" id="GO:0005737">
    <property type="term" value="C:cytoplasm"/>
    <property type="evidence" value="ECO:0007669"/>
    <property type="project" value="TreeGrafter"/>
</dbReference>
<proteinExistence type="inferred from homology"/>
<evidence type="ECO:0000313" key="8">
    <source>
        <dbReference type="Proteomes" id="UP000276526"/>
    </source>
</evidence>
<evidence type="ECO:0000256" key="2">
    <source>
        <dbReference type="ARBA" id="ARBA00007441"/>
    </source>
</evidence>
<dbReference type="Proteomes" id="UP000276526">
    <property type="component" value="Unassembled WGS sequence"/>
</dbReference>
<feature type="domain" description="Aminotransferase class I/classII large" evidence="6">
    <location>
        <begin position="35"/>
        <end position="383"/>
    </location>
</feature>
<dbReference type="InterPro" id="IPR051326">
    <property type="entry name" value="Kynurenine-oxoglutarate_AT"/>
</dbReference>
<dbReference type="FunFam" id="3.40.640.10:FF:000033">
    <property type="entry name" value="Aspartate aminotransferase"/>
    <property type="match status" value="1"/>
</dbReference>
<sequence length="410" mass="42862">MERTPSHGWPASRITLADSVFARMTALAARHGAANLGQGFPDDDGPAGMLDRAARAVRDGGAAANQYGPPRGVPALRRAVAEDRRRRYGLELDPDAEVLVTVGATEGIAAALLAFVEPGREVVVLEPTYDAYDAAVRVAGGVPRPVPLRFDGTRWSLDREAFAAAVGPRTAAVVVNTPHNPTGLVLGPDDLGAVADAVRPRGVPVIADEVYERLVLDGEHTPFASLPGMAAQTVTLGSAGKSFNVTGWKTGWATGPAEMIDAVAAAKQYLTFVGATPLQPAVAWALDHAGDWGEGWVSTLRSRRDSLVATLRSTGMTVAESAGTYFVVSDVAPVLAARPELGRTAEEFCLRLPEVAGVAAIPVSAFMSDPDDPVTRTLVRWTFCKSAGTMATAEARLAAAFGGSYDGGHD</sequence>
<dbReference type="InterPro" id="IPR015424">
    <property type="entry name" value="PyrdxlP-dep_Trfase"/>
</dbReference>
<dbReference type="PANTHER" id="PTHR43807">
    <property type="entry name" value="FI04487P"/>
    <property type="match status" value="1"/>
</dbReference>
<evidence type="ECO:0000259" key="6">
    <source>
        <dbReference type="Pfam" id="PF00155"/>
    </source>
</evidence>
<dbReference type="GO" id="GO:0016212">
    <property type="term" value="F:kynurenine-oxoglutarate transaminase activity"/>
    <property type="evidence" value="ECO:0007669"/>
    <property type="project" value="TreeGrafter"/>
</dbReference>
<dbReference type="InterPro" id="IPR015422">
    <property type="entry name" value="PyrdxlP-dep_Trfase_small"/>
</dbReference>
<dbReference type="SUPFAM" id="SSF53383">
    <property type="entry name" value="PLP-dependent transferases"/>
    <property type="match status" value="1"/>
</dbReference>
<keyword evidence="3 7" id="KW-0032">Aminotransferase</keyword>
<dbReference type="InterPro" id="IPR015421">
    <property type="entry name" value="PyrdxlP-dep_Trfase_major"/>
</dbReference>
<dbReference type="RefSeq" id="WP_125173612.1">
    <property type="nucleotide sequence ID" value="NZ_JAPJOD010000005.1"/>
</dbReference>
<dbReference type="EMBL" id="PQNK01000012">
    <property type="protein sequence ID" value="RRO86127.1"/>
    <property type="molecule type" value="Genomic_DNA"/>
</dbReference>
<dbReference type="AlphaFoldDB" id="A0A3R8R1H0"/>
<evidence type="ECO:0000256" key="1">
    <source>
        <dbReference type="ARBA" id="ARBA00001933"/>
    </source>
</evidence>
<keyword evidence="5" id="KW-0663">Pyridoxal phosphate</keyword>
<evidence type="ECO:0000256" key="5">
    <source>
        <dbReference type="ARBA" id="ARBA00022898"/>
    </source>
</evidence>
<organism evidence="7 8">
    <name type="scientific">Corynebacterium bovis</name>
    <dbReference type="NCBI Taxonomy" id="36808"/>
    <lineage>
        <taxon>Bacteria</taxon>
        <taxon>Bacillati</taxon>
        <taxon>Actinomycetota</taxon>
        <taxon>Actinomycetes</taxon>
        <taxon>Mycobacteriales</taxon>
        <taxon>Corynebacteriaceae</taxon>
        <taxon>Corynebacterium</taxon>
    </lineage>
</organism>
<dbReference type="GO" id="GO:0030170">
    <property type="term" value="F:pyridoxal phosphate binding"/>
    <property type="evidence" value="ECO:0007669"/>
    <property type="project" value="InterPro"/>
</dbReference>
<reference evidence="7 8" key="1">
    <citation type="submission" date="2018-01" db="EMBL/GenBank/DDBJ databases">
        <title>Twenty Corynebacterium bovis Genomes.</title>
        <authorList>
            <person name="Gulvik C.A."/>
        </authorList>
    </citation>
    <scope>NUCLEOTIDE SEQUENCE [LARGE SCALE GENOMIC DNA]</scope>
    <source>
        <strain evidence="7 8">F6900</strain>
    </source>
</reference>
<name>A0A3R8R1H0_9CORY</name>
<accession>A0A3R8R1H0</accession>
<evidence type="ECO:0000313" key="7">
    <source>
        <dbReference type="EMBL" id="RRO86127.1"/>
    </source>
</evidence>
<protein>
    <submittedName>
        <fullName evidence="7">Aminotransferase</fullName>
    </submittedName>
</protein>
<comment type="caution">
    <text evidence="7">The sequence shown here is derived from an EMBL/GenBank/DDBJ whole genome shotgun (WGS) entry which is preliminary data.</text>
</comment>